<gene>
    <name evidence="2" type="ORF">DA73_0400027615</name>
</gene>
<reference evidence="2" key="1">
    <citation type="journal article" date="2015" name="Genome Announc.">
        <title>Draft Genome Sequence of Tolypothrix boutellei Strain VB521301.</title>
        <authorList>
            <person name="Chandrababunaidu M.M."/>
            <person name="Singh D."/>
            <person name="Sen D."/>
            <person name="Bhan S."/>
            <person name="Das S."/>
            <person name="Gupta A."/>
            <person name="Adhikary S.P."/>
            <person name="Tripathy S."/>
        </authorList>
    </citation>
    <scope>NUCLEOTIDE SEQUENCE</scope>
    <source>
        <strain evidence="2">VB521301</strain>
    </source>
</reference>
<evidence type="ECO:0000313" key="2">
    <source>
        <dbReference type="EMBL" id="KAF3891171.1"/>
    </source>
</evidence>
<comment type="caution">
    <text evidence="2">The sequence shown here is derived from an EMBL/GenBank/DDBJ whole genome shotgun (WGS) entry which is preliminary data.</text>
</comment>
<dbReference type="OrthoDB" id="424179at2"/>
<dbReference type="AlphaFoldDB" id="A0A8S9TEX2"/>
<proteinExistence type="predicted"/>
<accession>A0A8S9TEX2</accession>
<feature type="region of interest" description="Disordered" evidence="1">
    <location>
        <begin position="175"/>
        <end position="199"/>
    </location>
</feature>
<sequence>MQSLGTRAKQMTQSEIGTRKRVVEAKKDFCSNQNLEILTTEMLRDLPSYANRVSQRSRRLSRKNEVFSYIVLAGRPEFEPLPLNPNEYTRDSLKTKSEGVEQVFFTTLERQYVNGKEIQLQEFHWLFLTKAENSWLFVMMFSQIGSYPKNQPPTPPRDSSNGVIAQGISNWLRDCTAGSVRGRPRNLETKPQLQTPPKP</sequence>
<reference evidence="2" key="2">
    <citation type="submission" date="2019-11" db="EMBL/GenBank/DDBJ databases">
        <title>Improved Assembly of Tolypothrix boutellei genome.</title>
        <authorList>
            <person name="Sarangi A.N."/>
            <person name="Mukherjee M."/>
            <person name="Ghosh S."/>
            <person name="Singh D."/>
            <person name="Das A."/>
            <person name="Kant S."/>
            <person name="Prusty A."/>
            <person name="Tripathy S."/>
        </authorList>
    </citation>
    <scope>NUCLEOTIDE SEQUENCE</scope>
    <source>
        <strain evidence="2">VB521301</strain>
    </source>
</reference>
<evidence type="ECO:0000313" key="3">
    <source>
        <dbReference type="Proteomes" id="UP000029738"/>
    </source>
</evidence>
<name>A0A8S9TEX2_9CYAN</name>
<dbReference type="Proteomes" id="UP000029738">
    <property type="component" value="Unassembled WGS sequence"/>
</dbReference>
<dbReference type="EMBL" id="JHEG04000001">
    <property type="protein sequence ID" value="KAF3891171.1"/>
    <property type="molecule type" value="Genomic_DNA"/>
</dbReference>
<protein>
    <submittedName>
        <fullName evidence="2">Uncharacterized protein</fullName>
    </submittedName>
</protein>
<evidence type="ECO:0000256" key="1">
    <source>
        <dbReference type="SAM" id="MobiDB-lite"/>
    </source>
</evidence>
<keyword evidence="3" id="KW-1185">Reference proteome</keyword>
<organism evidence="2 3">
    <name type="scientific">Tolypothrix bouteillei VB521301</name>
    <dbReference type="NCBI Taxonomy" id="1479485"/>
    <lineage>
        <taxon>Bacteria</taxon>
        <taxon>Bacillati</taxon>
        <taxon>Cyanobacteriota</taxon>
        <taxon>Cyanophyceae</taxon>
        <taxon>Nostocales</taxon>
        <taxon>Tolypothrichaceae</taxon>
        <taxon>Tolypothrix</taxon>
    </lineage>
</organism>